<evidence type="ECO:0000313" key="2">
    <source>
        <dbReference type="Proteomes" id="UP000003019"/>
    </source>
</evidence>
<name>G4CLE5_9NEIS</name>
<comment type="caution">
    <text evidence="1">The sequence shown here is derived from an EMBL/GenBank/DDBJ whole genome shotgun (WGS) entry which is preliminary data.</text>
</comment>
<organism evidence="1 2">
    <name type="scientific">Neisseria shayeganii 871</name>
    <dbReference type="NCBI Taxonomy" id="1032488"/>
    <lineage>
        <taxon>Bacteria</taxon>
        <taxon>Pseudomonadati</taxon>
        <taxon>Pseudomonadota</taxon>
        <taxon>Betaproteobacteria</taxon>
        <taxon>Neisseriales</taxon>
        <taxon>Neisseriaceae</taxon>
        <taxon>Neisseria</taxon>
    </lineage>
</organism>
<dbReference type="Proteomes" id="UP000003019">
    <property type="component" value="Unassembled WGS sequence"/>
</dbReference>
<sequence length="43" mass="4699">MEITHIDSPYGLRGRSAAAAIMEKVRRSKISNCAPNRQQNGNG</sequence>
<accession>G4CLE5</accession>
<dbReference type="STRING" id="1032488.HMPREF9371_2436"/>
<protein>
    <submittedName>
        <fullName evidence="1">Uncharacterized protein</fullName>
    </submittedName>
</protein>
<dbReference type="AlphaFoldDB" id="G4CLE5"/>
<dbReference type="PATRIC" id="fig|1032488.3.peg.2295"/>
<dbReference type="EMBL" id="AGAY01000085">
    <property type="protein sequence ID" value="EGY51375.1"/>
    <property type="molecule type" value="Genomic_DNA"/>
</dbReference>
<dbReference type="HOGENOM" id="CLU_3236537_0_0_4"/>
<gene>
    <name evidence="1" type="ORF">HMPREF9371_2436</name>
</gene>
<proteinExistence type="predicted"/>
<evidence type="ECO:0000313" key="1">
    <source>
        <dbReference type="EMBL" id="EGY51375.1"/>
    </source>
</evidence>
<reference evidence="1 2" key="1">
    <citation type="submission" date="2011-05" db="EMBL/GenBank/DDBJ databases">
        <authorList>
            <person name="Muzny D."/>
            <person name="Qin X."/>
            <person name="Deng J."/>
            <person name="Jiang H."/>
            <person name="Liu Y."/>
            <person name="Qu J."/>
            <person name="Song X.-Z."/>
            <person name="Zhang L."/>
            <person name="Thornton R."/>
            <person name="Coyle M."/>
            <person name="Francisco L."/>
            <person name="Jackson L."/>
            <person name="Javaid M."/>
            <person name="Korchina V."/>
            <person name="Kovar C."/>
            <person name="Mata R."/>
            <person name="Mathew T."/>
            <person name="Ngo R."/>
            <person name="Nguyen L."/>
            <person name="Nguyen N."/>
            <person name="Okwuonu G."/>
            <person name="Ongeri F."/>
            <person name="Pham C."/>
            <person name="Simmons D."/>
            <person name="Wilczek-Boney K."/>
            <person name="Hale W."/>
            <person name="Jakkamsetti A."/>
            <person name="Pham P."/>
            <person name="Ruth R."/>
            <person name="San Lucas F."/>
            <person name="Warren J."/>
            <person name="Zhang J."/>
            <person name="Zhao Z."/>
            <person name="Zhou C."/>
            <person name="Zhu D."/>
            <person name="Lee S."/>
            <person name="Bess C."/>
            <person name="Blankenburg K."/>
            <person name="Forbes L."/>
            <person name="Fu Q."/>
            <person name="Gubbala S."/>
            <person name="Hirani K."/>
            <person name="Jayaseelan J.C."/>
            <person name="Lara F."/>
            <person name="Munidasa M."/>
            <person name="Palculict T."/>
            <person name="Patil S."/>
            <person name="Pu L.-L."/>
            <person name="Saada N."/>
            <person name="Tang L."/>
            <person name="Weissenberger G."/>
            <person name="Zhu Y."/>
            <person name="Hemphill L."/>
            <person name="Shang Y."/>
            <person name="Youmans B."/>
            <person name="Ayvaz T."/>
            <person name="Ross M."/>
            <person name="Santibanez J."/>
            <person name="Aqrawi P."/>
            <person name="Gross S."/>
            <person name="Joshi V."/>
            <person name="Fowler G."/>
            <person name="Nazareth L."/>
            <person name="Reid J."/>
            <person name="Worley K."/>
            <person name="Petrosino J."/>
            <person name="Highlander S."/>
            <person name="Gibbs R."/>
        </authorList>
    </citation>
    <scope>NUCLEOTIDE SEQUENCE [LARGE SCALE GENOMIC DNA]</scope>
    <source>
        <strain evidence="1 2">871</strain>
    </source>
</reference>
<keyword evidence="2" id="KW-1185">Reference proteome</keyword>